<evidence type="ECO:0000256" key="9">
    <source>
        <dbReference type="ARBA" id="ARBA00022967"/>
    </source>
</evidence>
<dbReference type="AlphaFoldDB" id="A0A5S9NBB8"/>
<dbReference type="SMART" id="SM00382">
    <property type="entry name" value="AAA"/>
    <property type="match status" value="2"/>
</dbReference>
<dbReference type="InterPro" id="IPR027417">
    <property type="entry name" value="P-loop_NTPase"/>
</dbReference>
<dbReference type="EC" id="3.6.3.17" evidence="12"/>
<dbReference type="CDD" id="cd03216">
    <property type="entry name" value="ABC_Carb_Monos_I"/>
    <property type="match status" value="1"/>
</dbReference>
<comment type="subcellular location">
    <subcellularLocation>
        <location evidence="1">Cell membrane</location>
        <topology evidence="1">Peripheral membrane protein</topology>
    </subcellularLocation>
</comment>
<gene>
    <name evidence="12" type="primary">rbsA_1</name>
    <name evidence="12" type="ORF">STARVERO_00384</name>
</gene>
<evidence type="ECO:0000256" key="4">
    <source>
        <dbReference type="ARBA" id="ARBA00022475"/>
    </source>
</evidence>
<evidence type="ECO:0000256" key="8">
    <source>
        <dbReference type="ARBA" id="ARBA00022840"/>
    </source>
</evidence>
<keyword evidence="12" id="KW-0378">Hydrolase</keyword>
<reference evidence="12 13" key="1">
    <citation type="submission" date="2019-12" db="EMBL/GenBank/DDBJ databases">
        <authorList>
            <person name="Reyes-Prieto M."/>
        </authorList>
    </citation>
    <scope>NUCLEOTIDE SEQUENCE [LARGE SCALE GENOMIC DNA]</scope>
    <source>
        <strain evidence="12">HF14-78462</strain>
    </source>
</reference>
<evidence type="ECO:0000256" key="3">
    <source>
        <dbReference type="ARBA" id="ARBA00022448"/>
    </source>
</evidence>
<evidence type="ECO:0000313" key="13">
    <source>
        <dbReference type="Proteomes" id="UP000433050"/>
    </source>
</evidence>
<proteinExistence type="inferred from homology"/>
<evidence type="ECO:0000256" key="7">
    <source>
        <dbReference type="ARBA" id="ARBA00022741"/>
    </source>
</evidence>
<dbReference type="GO" id="GO:0016887">
    <property type="term" value="F:ATP hydrolysis activity"/>
    <property type="evidence" value="ECO:0007669"/>
    <property type="project" value="InterPro"/>
</dbReference>
<keyword evidence="6" id="KW-0677">Repeat</keyword>
<dbReference type="Pfam" id="PF00005">
    <property type="entry name" value="ABC_tran"/>
    <property type="match status" value="2"/>
</dbReference>
<evidence type="ECO:0000256" key="5">
    <source>
        <dbReference type="ARBA" id="ARBA00022597"/>
    </source>
</evidence>
<dbReference type="Gene3D" id="3.40.50.300">
    <property type="entry name" value="P-loop containing nucleotide triphosphate hydrolases"/>
    <property type="match status" value="2"/>
</dbReference>
<dbReference type="PANTHER" id="PTHR43790">
    <property type="entry name" value="CARBOHYDRATE TRANSPORT ATP-BINDING PROTEIN MG119-RELATED"/>
    <property type="match status" value="1"/>
</dbReference>
<evidence type="ECO:0000256" key="6">
    <source>
        <dbReference type="ARBA" id="ARBA00022737"/>
    </source>
</evidence>
<keyword evidence="8 12" id="KW-0067">ATP-binding</keyword>
<dbReference type="PANTHER" id="PTHR43790:SF9">
    <property type="entry name" value="GALACTOFURANOSE TRANSPORTER ATP-BINDING PROTEIN YTFR"/>
    <property type="match status" value="1"/>
</dbReference>
<dbReference type="InterPro" id="IPR017871">
    <property type="entry name" value="ABC_transporter-like_CS"/>
</dbReference>
<name>A0A5S9NBB8_9HYPH</name>
<dbReference type="InterPro" id="IPR050107">
    <property type="entry name" value="ABC_carbohydrate_import_ATPase"/>
</dbReference>
<dbReference type="PROSITE" id="PS00211">
    <property type="entry name" value="ABC_TRANSPORTER_1"/>
    <property type="match status" value="1"/>
</dbReference>
<dbReference type="EMBL" id="CACSAS010000001">
    <property type="protein sequence ID" value="CAA0087104.1"/>
    <property type="molecule type" value="Genomic_DNA"/>
</dbReference>
<keyword evidence="10" id="KW-0472">Membrane</keyword>
<evidence type="ECO:0000256" key="10">
    <source>
        <dbReference type="ARBA" id="ARBA00023136"/>
    </source>
</evidence>
<dbReference type="FunFam" id="3.40.50.300:FF:000127">
    <property type="entry name" value="Ribose import ATP-binding protein RbsA"/>
    <property type="match status" value="1"/>
</dbReference>
<sequence>MSAADTSPVNASPGPVLELVDVRKSFGPIEVLHGVDFALRPGEVHALIGENGAGKSTIMKILGGFLAPSSGEVRLDGRPAPYASGAQAEAAGVVVIHQEFNLAPDLTVTENVWLGRELGRVFLDHRAMREGTRKLLDELDSRIDPDARIRDLPVSDRQMVEIAKALSRNARVLIMDEPSAVLTHREVEVLFRQIDRLRAQGVALLYTSHRLEEVTRLADRVTVLRDGAVVRRAMRGELTEDGMATAMVGRDLEDIYPARRHEAGELALEVRGFSVPPLVHGVSFTLRRGEVLGISGLVGSGRTELAEGLVGLRAASGEIRRNGAPVRIASVREAAAQGMAYLTEDRKERGLLLDKNLRENLTLSTLPRFGSPFISAAREEAALTRAIGDFDIRAPRRDMAVGNLSGGNQQKLLLAKTLLSDPEIVIIDEPTRGIDVGTRSQIYAFIDRLAREGRSVIVISSDMPEILGLSDRVLVMRQGAIAGELAGERISETDVVRLVMGTSEERADV</sequence>
<keyword evidence="4" id="KW-1003">Cell membrane</keyword>
<dbReference type="Proteomes" id="UP000433050">
    <property type="component" value="Unassembled WGS sequence"/>
</dbReference>
<comment type="similarity">
    <text evidence="2">Belongs to the ABC transporter superfamily.</text>
</comment>
<dbReference type="GO" id="GO:0005524">
    <property type="term" value="F:ATP binding"/>
    <property type="evidence" value="ECO:0007669"/>
    <property type="project" value="UniProtKB-KW"/>
</dbReference>
<keyword evidence="5" id="KW-0762">Sugar transport</keyword>
<dbReference type="SUPFAM" id="SSF52540">
    <property type="entry name" value="P-loop containing nucleoside triphosphate hydrolases"/>
    <property type="match status" value="2"/>
</dbReference>
<evidence type="ECO:0000313" key="12">
    <source>
        <dbReference type="EMBL" id="CAA0087104.1"/>
    </source>
</evidence>
<dbReference type="CDD" id="cd03215">
    <property type="entry name" value="ABC_Carb_Monos_II"/>
    <property type="match status" value="1"/>
</dbReference>
<protein>
    <submittedName>
        <fullName evidence="12">Ribose import ATP-binding protein RbsA</fullName>
        <ecNumber evidence="12">3.6.3.17</ecNumber>
    </submittedName>
</protein>
<feature type="domain" description="ABC transporter" evidence="11">
    <location>
        <begin position="250"/>
        <end position="503"/>
    </location>
</feature>
<keyword evidence="13" id="KW-1185">Reference proteome</keyword>
<dbReference type="InterPro" id="IPR003439">
    <property type="entry name" value="ABC_transporter-like_ATP-bd"/>
</dbReference>
<dbReference type="PROSITE" id="PS50893">
    <property type="entry name" value="ABC_TRANSPORTER_2"/>
    <property type="match status" value="2"/>
</dbReference>
<dbReference type="RefSeq" id="WP_159597721.1">
    <property type="nucleotide sequence ID" value="NZ_CACSAS010000001.1"/>
</dbReference>
<dbReference type="InterPro" id="IPR003593">
    <property type="entry name" value="AAA+_ATPase"/>
</dbReference>
<keyword evidence="9" id="KW-1278">Translocase</keyword>
<keyword evidence="3" id="KW-0813">Transport</keyword>
<organism evidence="12 13">
    <name type="scientific">Starkeya nomas</name>
    <dbReference type="NCBI Taxonomy" id="2666134"/>
    <lineage>
        <taxon>Bacteria</taxon>
        <taxon>Pseudomonadati</taxon>
        <taxon>Pseudomonadota</taxon>
        <taxon>Alphaproteobacteria</taxon>
        <taxon>Hyphomicrobiales</taxon>
        <taxon>Xanthobacteraceae</taxon>
        <taxon>Starkeya</taxon>
    </lineage>
</organism>
<evidence type="ECO:0000256" key="2">
    <source>
        <dbReference type="ARBA" id="ARBA00005417"/>
    </source>
</evidence>
<keyword evidence="7" id="KW-0547">Nucleotide-binding</keyword>
<dbReference type="GO" id="GO:0005886">
    <property type="term" value="C:plasma membrane"/>
    <property type="evidence" value="ECO:0007669"/>
    <property type="project" value="UniProtKB-SubCell"/>
</dbReference>
<evidence type="ECO:0000259" key="11">
    <source>
        <dbReference type="PROSITE" id="PS50893"/>
    </source>
</evidence>
<evidence type="ECO:0000256" key="1">
    <source>
        <dbReference type="ARBA" id="ARBA00004202"/>
    </source>
</evidence>
<accession>A0A5S9NBB8</accession>
<feature type="domain" description="ABC transporter" evidence="11">
    <location>
        <begin position="17"/>
        <end position="251"/>
    </location>
</feature>